<reference evidence="4 5" key="1">
    <citation type="submission" date="2018-11" db="EMBL/GenBank/DDBJ databases">
        <title>Genome assembly of Steccherinum ochraceum LE-BIN_3174, the white-rot fungus of the Steccherinaceae family (The Residual Polyporoid clade, Polyporales, Basidiomycota).</title>
        <authorList>
            <person name="Fedorova T.V."/>
            <person name="Glazunova O.A."/>
            <person name="Landesman E.O."/>
            <person name="Moiseenko K.V."/>
            <person name="Psurtseva N.V."/>
            <person name="Savinova O.S."/>
            <person name="Shakhova N.V."/>
            <person name="Tyazhelova T.V."/>
            <person name="Vasina D.V."/>
        </authorList>
    </citation>
    <scope>NUCLEOTIDE SEQUENCE [LARGE SCALE GENOMIC DNA]</scope>
    <source>
        <strain evidence="4 5">LE-BIN_3174</strain>
    </source>
</reference>
<dbReference type="Gene3D" id="3.40.50.720">
    <property type="entry name" value="NAD(P)-binding Rossmann-like Domain"/>
    <property type="match status" value="1"/>
</dbReference>
<evidence type="ECO:0000256" key="1">
    <source>
        <dbReference type="ARBA" id="ARBA00023002"/>
    </source>
</evidence>
<protein>
    <recommendedName>
        <fullName evidence="3">NAD-dependent epimerase/dehydratase domain-containing protein</fullName>
    </recommendedName>
</protein>
<keyword evidence="5" id="KW-1185">Reference proteome</keyword>
<dbReference type="Pfam" id="PF01370">
    <property type="entry name" value="Epimerase"/>
    <property type="match status" value="1"/>
</dbReference>
<dbReference type="InterPro" id="IPR050425">
    <property type="entry name" value="NAD(P)_dehydrat-like"/>
</dbReference>
<sequence>MSSQLVLVTGVSGYLGSHVVDQLVAQGYRVRGTVRSAKVPANKEAFAVYGDAVEIIGMDDLVHGEYPDAFVGVDAVIHVAAPLAGRVATAEEALDVAIDGSLNVFRQAEKAGIRTFSYASSIVAHSVGFLEGDFTMLTGDEWLPITKEDVLNDKAASPFLVYKAEKVLSERAVWEFADQHPHIELTTVNPPFFYGPFAPGYKAPFQSPTASVASLSSMSMPMLYTLLHPHPADDASPSPCLVDVRDVARALVAALSAPPTPLPAEIAQFLVAHRPELAGRLNEKFKSTHIPGLKEVVDGRRLKEVLGLEVVPWRKTILDGVDALVELERVWKERGVTYARESDRIRVVG</sequence>
<organism evidence="4 5">
    <name type="scientific">Steccherinum ochraceum</name>
    <dbReference type="NCBI Taxonomy" id="92696"/>
    <lineage>
        <taxon>Eukaryota</taxon>
        <taxon>Fungi</taxon>
        <taxon>Dikarya</taxon>
        <taxon>Basidiomycota</taxon>
        <taxon>Agaricomycotina</taxon>
        <taxon>Agaricomycetes</taxon>
        <taxon>Polyporales</taxon>
        <taxon>Steccherinaceae</taxon>
        <taxon>Steccherinum</taxon>
    </lineage>
</organism>
<comment type="caution">
    <text evidence="4">The sequence shown here is derived from an EMBL/GenBank/DDBJ whole genome shotgun (WGS) entry which is preliminary data.</text>
</comment>
<dbReference type="GO" id="GO:0016616">
    <property type="term" value="F:oxidoreductase activity, acting on the CH-OH group of donors, NAD or NADP as acceptor"/>
    <property type="evidence" value="ECO:0007669"/>
    <property type="project" value="TreeGrafter"/>
</dbReference>
<comment type="similarity">
    <text evidence="2">Belongs to the NAD(P)-dependent epimerase/dehydratase family. Dihydroflavonol-4-reductase subfamily.</text>
</comment>
<dbReference type="Proteomes" id="UP000292702">
    <property type="component" value="Unassembled WGS sequence"/>
</dbReference>
<dbReference type="PANTHER" id="PTHR10366">
    <property type="entry name" value="NAD DEPENDENT EPIMERASE/DEHYDRATASE"/>
    <property type="match status" value="1"/>
</dbReference>
<evidence type="ECO:0000313" key="5">
    <source>
        <dbReference type="Proteomes" id="UP000292702"/>
    </source>
</evidence>
<dbReference type="PANTHER" id="PTHR10366:SF564">
    <property type="entry name" value="STEROL-4-ALPHA-CARBOXYLATE 3-DEHYDROGENASE, DECARBOXYLATING"/>
    <property type="match status" value="1"/>
</dbReference>
<keyword evidence="1" id="KW-0560">Oxidoreductase</keyword>
<name>A0A4R0R7U2_9APHY</name>
<gene>
    <name evidence="4" type="ORF">EIP91_005001</name>
</gene>
<dbReference type="OrthoDB" id="2735536at2759"/>
<evidence type="ECO:0000313" key="4">
    <source>
        <dbReference type="EMBL" id="TCD63750.1"/>
    </source>
</evidence>
<evidence type="ECO:0000256" key="2">
    <source>
        <dbReference type="ARBA" id="ARBA00023445"/>
    </source>
</evidence>
<dbReference type="InterPro" id="IPR001509">
    <property type="entry name" value="Epimerase_deHydtase"/>
</dbReference>
<dbReference type="InterPro" id="IPR036291">
    <property type="entry name" value="NAD(P)-bd_dom_sf"/>
</dbReference>
<proteinExistence type="inferred from homology"/>
<dbReference type="EMBL" id="RWJN01000278">
    <property type="protein sequence ID" value="TCD63750.1"/>
    <property type="molecule type" value="Genomic_DNA"/>
</dbReference>
<dbReference type="AlphaFoldDB" id="A0A4R0R7U2"/>
<dbReference type="STRING" id="92696.A0A4R0R7U2"/>
<feature type="domain" description="NAD-dependent epimerase/dehydratase" evidence="3">
    <location>
        <begin position="6"/>
        <end position="258"/>
    </location>
</feature>
<dbReference type="SUPFAM" id="SSF51735">
    <property type="entry name" value="NAD(P)-binding Rossmann-fold domains"/>
    <property type="match status" value="1"/>
</dbReference>
<accession>A0A4R0R7U2</accession>
<evidence type="ECO:0000259" key="3">
    <source>
        <dbReference type="Pfam" id="PF01370"/>
    </source>
</evidence>